<feature type="binding site" evidence="10">
    <location>
        <position position="290"/>
    </location>
    <ligand>
        <name>Zn(2+)</name>
        <dbReference type="ChEBI" id="CHEBI:29105"/>
    </ligand>
</feature>
<evidence type="ECO:0000256" key="1">
    <source>
        <dbReference type="ARBA" id="ARBA00022490"/>
    </source>
</evidence>
<keyword evidence="5 10" id="KW-0547">Nucleotide-binding</keyword>
<comment type="subunit">
    <text evidence="10">Monomer. Associates with 30S ribosomal subunit, binds 16S rRNA.</text>
</comment>
<reference evidence="13" key="1">
    <citation type="submission" date="2021-03" db="EMBL/GenBank/DDBJ databases">
        <title>Proteiniclasticum marinus sp. nov., isolated from tidal flat sediment.</title>
        <authorList>
            <person name="Namirimu T."/>
            <person name="Yang J.-A."/>
            <person name="Yang S.-H."/>
            <person name="Kim Y.-J."/>
            <person name="Kwon K.K."/>
        </authorList>
    </citation>
    <scope>NUCLEOTIDE SEQUENCE</scope>
    <source>
        <strain evidence="13">SCR006</strain>
    </source>
</reference>
<dbReference type="PANTHER" id="PTHR32120">
    <property type="entry name" value="SMALL RIBOSOMAL SUBUNIT BIOGENESIS GTPASE RSGA"/>
    <property type="match status" value="1"/>
</dbReference>
<keyword evidence="7 10" id="KW-0862">Zinc</keyword>
<keyword evidence="1 10" id="KW-0963">Cytoplasm</keyword>
<dbReference type="PROSITE" id="PS51721">
    <property type="entry name" value="G_CP"/>
    <property type="match status" value="1"/>
</dbReference>
<feature type="domain" description="CP-type G" evidence="12">
    <location>
        <begin position="106"/>
        <end position="264"/>
    </location>
</feature>
<feature type="binding site" evidence="10">
    <location>
        <position position="285"/>
    </location>
    <ligand>
        <name>Zn(2+)</name>
        <dbReference type="ChEBI" id="CHEBI:29105"/>
    </ligand>
</feature>
<feature type="binding site" evidence="10">
    <location>
        <position position="298"/>
    </location>
    <ligand>
        <name>Zn(2+)</name>
        <dbReference type="ChEBI" id="CHEBI:29105"/>
    </ligand>
</feature>
<dbReference type="GO" id="GO:0042274">
    <property type="term" value="P:ribosomal small subunit biogenesis"/>
    <property type="evidence" value="ECO:0007669"/>
    <property type="project" value="UniProtKB-UniRule"/>
</dbReference>
<dbReference type="Proteomes" id="UP000664218">
    <property type="component" value="Unassembled WGS sequence"/>
</dbReference>
<dbReference type="AlphaFoldDB" id="A0A939HD02"/>
<dbReference type="Gene3D" id="3.40.50.300">
    <property type="entry name" value="P-loop containing nucleotide triphosphate hydrolases"/>
    <property type="match status" value="1"/>
</dbReference>
<evidence type="ECO:0000259" key="11">
    <source>
        <dbReference type="PROSITE" id="PS50936"/>
    </source>
</evidence>
<dbReference type="GO" id="GO:0046872">
    <property type="term" value="F:metal ion binding"/>
    <property type="evidence" value="ECO:0007669"/>
    <property type="project" value="UniProtKB-KW"/>
</dbReference>
<dbReference type="Gene3D" id="1.10.40.50">
    <property type="entry name" value="Probable gtpase engc, domain 3"/>
    <property type="match status" value="1"/>
</dbReference>
<dbReference type="NCBIfam" id="TIGR00157">
    <property type="entry name" value="ribosome small subunit-dependent GTPase A"/>
    <property type="match status" value="1"/>
</dbReference>
<evidence type="ECO:0000256" key="8">
    <source>
        <dbReference type="ARBA" id="ARBA00022884"/>
    </source>
</evidence>
<keyword evidence="14" id="KW-1185">Reference proteome</keyword>
<evidence type="ECO:0000256" key="2">
    <source>
        <dbReference type="ARBA" id="ARBA00022517"/>
    </source>
</evidence>
<proteinExistence type="inferred from homology"/>
<dbReference type="CDD" id="cd01854">
    <property type="entry name" value="YjeQ_EngC"/>
    <property type="match status" value="1"/>
</dbReference>
<dbReference type="InterPro" id="IPR004881">
    <property type="entry name" value="Ribosome_biogen_GTPase_RsgA"/>
</dbReference>
<dbReference type="InterPro" id="IPR027417">
    <property type="entry name" value="P-loop_NTPase"/>
</dbReference>
<dbReference type="InterPro" id="IPR012340">
    <property type="entry name" value="NA-bd_OB-fold"/>
</dbReference>
<comment type="caution">
    <text evidence="13">The sequence shown here is derived from an EMBL/GenBank/DDBJ whole genome shotgun (WGS) entry which is preliminary data.</text>
</comment>
<evidence type="ECO:0000256" key="4">
    <source>
        <dbReference type="ARBA" id="ARBA00022730"/>
    </source>
</evidence>
<keyword evidence="8 10" id="KW-0694">RNA-binding</keyword>
<evidence type="ECO:0000313" key="14">
    <source>
        <dbReference type="Proteomes" id="UP000664218"/>
    </source>
</evidence>
<dbReference type="HAMAP" id="MF_01820">
    <property type="entry name" value="GTPase_RsgA"/>
    <property type="match status" value="1"/>
</dbReference>
<dbReference type="EMBL" id="JAFNJU010000007">
    <property type="protein sequence ID" value="MBO1265295.1"/>
    <property type="molecule type" value="Genomic_DNA"/>
</dbReference>
<evidence type="ECO:0000313" key="13">
    <source>
        <dbReference type="EMBL" id="MBO1265295.1"/>
    </source>
</evidence>
<keyword evidence="4 10" id="KW-0699">rRNA-binding</keyword>
<sequence length="361" mass="40687">MEEKVLNTRMENLGFTERILMEATLHEGLYLGRVISQSKDLYRVAMTDGELYAEVSGKMRHQAASVLEFPVVGDYVMVDRESDEKGNGIIHEILHRKSLFVRKAAGKTQKPQAVGANIDTVFLCMALNNDYNLRRLERYFAVALDSGAAPVIVLTKSDLCGNLEEKKMEVEKTVLGYDVLVTSAYVENGHEILKPYLSAGKTVAFIGSSGVGKSTLINRLLGEEAMETQGLRNDDKGRHTTTSRELFLLPEGGAVIDTPGMRELGIDHANIEESFEDISDLALQCRFHDCRHEKEPGCAIKEALEEGRLDRARYENYLKLKAENKYEGLSSRQIEDRKIKEMFGGKKEMKKLRKEFKSKNR</sequence>
<comment type="cofactor">
    <cofactor evidence="10">
        <name>Zn(2+)</name>
        <dbReference type="ChEBI" id="CHEBI:29105"/>
    </cofactor>
    <text evidence="10">Binds 1 zinc ion per subunit.</text>
</comment>
<dbReference type="Pfam" id="PF03193">
    <property type="entry name" value="RsgA_GTPase"/>
    <property type="match status" value="1"/>
</dbReference>
<comment type="function">
    <text evidence="10">One of several proteins that assist in the late maturation steps of the functional core of the 30S ribosomal subunit. Helps release RbfA from mature subunits. May play a role in the assembly of ribosomal proteins into the subunit. Circularly permuted GTPase that catalyzes slow GTP hydrolysis, GTPase activity is stimulated by the 30S ribosomal subunit.</text>
</comment>
<dbReference type="PROSITE" id="PS50936">
    <property type="entry name" value="ENGC_GTPASE"/>
    <property type="match status" value="1"/>
</dbReference>
<feature type="domain" description="EngC GTPase" evidence="11">
    <location>
        <begin position="116"/>
        <end position="262"/>
    </location>
</feature>
<evidence type="ECO:0000256" key="6">
    <source>
        <dbReference type="ARBA" id="ARBA00022801"/>
    </source>
</evidence>
<accession>A0A939HD02</accession>
<evidence type="ECO:0000256" key="3">
    <source>
        <dbReference type="ARBA" id="ARBA00022723"/>
    </source>
</evidence>
<keyword evidence="9 10" id="KW-0342">GTP-binding</keyword>
<dbReference type="InterPro" id="IPR030378">
    <property type="entry name" value="G_CP_dom"/>
</dbReference>
<dbReference type="InterPro" id="IPR010914">
    <property type="entry name" value="RsgA_GTPase_dom"/>
</dbReference>
<evidence type="ECO:0000256" key="9">
    <source>
        <dbReference type="ARBA" id="ARBA00023134"/>
    </source>
</evidence>
<dbReference type="GO" id="GO:0005525">
    <property type="term" value="F:GTP binding"/>
    <property type="evidence" value="ECO:0007669"/>
    <property type="project" value="UniProtKB-UniRule"/>
</dbReference>
<dbReference type="GO" id="GO:0003924">
    <property type="term" value="F:GTPase activity"/>
    <property type="evidence" value="ECO:0007669"/>
    <property type="project" value="UniProtKB-UniRule"/>
</dbReference>
<evidence type="ECO:0000256" key="5">
    <source>
        <dbReference type="ARBA" id="ARBA00022741"/>
    </source>
</evidence>
<protein>
    <recommendedName>
        <fullName evidence="10">Small ribosomal subunit biogenesis GTPase RsgA</fullName>
        <ecNumber evidence="10">3.6.1.-</ecNumber>
    </recommendedName>
</protein>
<evidence type="ECO:0000256" key="7">
    <source>
        <dbReference type="ARBA" id="ARBA00022833"/>
    </source>
</evidence>
<keyword evidence="6 10" id="KW-0378">Hydrolase</keyword>
<dbReference type="GO" id="GO:0005737">
    <property type="term" value="C:cytoplasm"/>
    <property type="evidence" value="ECO:0007669"/>
    <property type="project" value="UniProtKB-SubCell"/>
</dbReference>
<feature type="binding site" evidence="10">
    <location>
        <begin position="207"/>
        <end position="215"/>
    </location>
    <ligand>
        <name>GTP</name>
        <dbReference type="ChEBI" id="CHEBI:37565"/>
    </ligand>
</feature>
<dbReference type="PANTHER" id="PTHR32120:SF10">
    <property type="entry name" value="SMALL RIBOSOMAL SUBUNIT BIOGENESIS GTPASE RSGA"/>
    <property type="match status" value="1"/>
</dbReference>
<dbReference type="EC" id="3.6.1.-" evidence="10"/>
<evidence type="ECO:0000256" key="10">
    <source>
        <dbReference type="HAMAP-Rule" id="MF_01820"/>
    </source>
</evidence>
<dbReference type="GO" id="GO:0019843">
    <property type="term" value="F:rRNA binding"/>
    <property type="evidence" value="ECO:0007669"/>
    <property type="project" value="UniProtKB-KW"/>
</dbReference>
<evidence type="ECO:0000259" key="12">
    <source>
        <dbReference type="PROSITE" id="PS51721"/>
    </source>
</evidence>
<keyword evidence="3 10" id="KW-0479">Metal-binding</keyword>
<organism evidence="13 14">
    <name type="scientific">Proteiniclasticum aestuarii</name>
    <dbReference type="NCBI Taxonomy" id="2817862"/>
    <lineage>
        <taxon>Bacteria</taxon>
        <taxon>Bacillati</taxon>
        <taxon>Bacillota</taxon>
        <taxon>Clostridia</taxon>
        <taxon>Eubacteriales</taxon>
        <taxon>Clostridiaceae</taxon>
        <taxon>Proteiniclasticum</taxon>
    </lineage>
</organism>
<dbReference type="SUPFAM" id="SSF50249">
    <property type="entry name" value="Nucleic acid-binding proteins"/>
    <property type="match status" value="1"/>
</dbReference>
<gene>
    <name evidence="10 13" type="primary">rsgA</name>
    <name evidence="13" type="ORF">J3A84_09665</name>
</gene>
<dbReference type="Gene3D" id="2.40.50.140">
    <property type="entry name" value="Nucleic acid-binding proteins"/>
    <property type="match status" value="1"/>
</dbReference>
<comment type="similarity">
    <text evidence="10">Belongs to the TRAFAC class YlqF/YawG GTPase family. RsgA subfamily.</text>
</comment>
<comment type="subcellular location">
    <subcellularLocation>
        <location evidence="10">Cytoplasm</location>
    </subcellularLocation>
</comment>
<name>A0A939HD02_9CLOT</name>
<feature type="binding site" evidence="10">
    <location>
        <begin position="155"/>
        <end position="158"/>
    </location>
    <ligand>
        <name>GTP</name>
        <dbReference type="ChEBI" id="CHEBI:37565"/>
    </ligand>
</feature>
<keyword evidence="2 10" id="KW-0690">Ribosome biogenesis</keyword>
<feature type="binding site" evidence="10">
    <location>
        <position position="292"/>
    </location>
    <ligand>
        <name>Zn(2+)</name>
        <dbReference type="ChEBI" id="CHEBI:29105"/>
    </ligand>
</feature>
<dbReference type="SUPFAM" id="SSF52540">
    <property type="entry name" value="P-loop containing nucleoside triphosphate hydrolases"/>
    <property type="match status" value="1"/>
</dbReference>